<evidence type="ECO:0000256" key="2">
    <source>
        <dbReference type="ARBA" id="ARBA00006333"/>
    </source>
</evidence>
<evidence type="ECO:0000256" key="4">
    <source>
        <dbReference type="RuleBase" id="RU366034"/>
    </source>
</evidence>
<gene>
    <name evidence="5" type="ORF">QBC41DRAFT_354915</name>
</gene>
<dbReference type="GO" id="GO:0008299">
    <property type="term" value="P:isoprenoid biosynthetic process"/>
    <property type="evidence" value="ECO:0007669"/>
    <property type="project" value="UniProtKB-ARBA"/>
</dbReference>
<dbReference type="SUPFAM" id="SSF48576">
    <property type="entry name" value="Terpenoid synthases"/>
    <property type="match status" value="1"/>
</dbReference>
<dbReference type="InterPro" id="IPR008949">
    <property type="entry name" value="Isoprenoid_synthase_dom_sf"/>
</dbReference>
<accession>A0AA39ZGM2</accession>
<keyword evidence="4" id="KW-0456">Lyase</keyword>
<dbReference type="EC" id="4.2.3.-" evidence="4"/>
<dbReference type="EMBL" id="JAULSY010000029">
    <property type="protein sequence ID" value="KAK0670689.1"/>
    <property type="molecule type" value="Genomic_DNA"/>
</dbReference>
<comment type="cofactor">
    <cofactor evidence="1 4">
        <name>Mg(2+)</name>
        <dbReference type="ChEBI" id="CHEBI:18420"/>
    </cofactor>
</comment>
<evidence type="ECO:0000256" key="3">
    <source>
        <dbReference type="ARBA" id="ARBA00022842"/>
    </source>
</evidence>
<dbReference type="Gene3D" id="1.10.600.10">
    <property type="entry name" value="Farnesyl Diphosphate Synthase"/>
    <property type="match status" value="1"/>
</dbReference>
<evidence type="ECO:0000313" key="5">
    <source>
        <dbReference type="EMBL" id="KAK0670689.1"/>
    </source>
</evidence>
<dbReference type="Pfam" id="PF19086">
    <property type="entry name" value="Terpene_syn_C_2"/>
    <property type="match status" value="1"/>
</dbReference>
<comment type="caution">
    <text evidence="5">The sequence shown here is derived from an EMBL/GenBank/DDBJ whole genome shotgun (WGS) entry which is preliminary data.</text>
</comment>
<organism evidence="5 6">
    <name type="scientific">Cercophora samala</name>
    <dbReference type="NCBI Taxonomy" id="330535"/>
    <lineage>
        <taxon>Eukaryota</taxon>
        <taxon>Fungi</taxon>
        <taxon>Dikarya</taxon>
        <taxon>Ascomycota</taxon>
        <taxon>Pezizomycotina</taxon>
        <taxon>Sordariomycetes</taxon>
        <taxon>Sordariomycetidae</taxon>
        <taxon>Sordariales</taxon>
        <taxon>Lasiosphaeriaceae</taxon>
        <taxon>Cercophora</taxon>
    </lineage>
</organism>
<comment type="similarity">
    <text evidence="2 4">Belongs to the terpene synthase family.</text>
</comment>
<keyword evidence="3 4" id="KW-0460">Magnesium</keyword>
<protein>
    <recommendedName>
        <fullName evidence="4">Terpene synthase</fullName>
        <ecNumber evidence="4">4.2.3.-</ecNumber>
    </recommendedName>
</protein>
<dbReference type="PANTHER" id="PTHR35201">
    <property type="entry name" value="TERPENE SYNTHASE"/>
    <property type="match status" value="1"/>
</dbReference>
<sequence length="325" mass="37587">MPTSSQLTIHLPDTLRNWPWKRTINPHYEDCKRESEAWIESFQAFSPKAQQAFNRCNFSLLSSLAWANLNREGCRIGCDLMHLFFVFDEYSDHSTEDETRQQASAIMDALRNPHSPRPPYEFVGGRVAQEYWLNAIKNTSQTFQRRFIEAFQRYTDSVVQQSFDRSQGCQRDIQSYLALRRFTIGAEPSFVLNAMHMDLPDHVFAHPTLRRLEHLATDMIIIGNDIVSYNREQSQPGQGEHNIVSAAMATFGLSVQDAMDWAGRHHDNLVDQFIAEHKQLPQFPHESSTVGDHVREYADALANWVRASDSWGFEIVTRPRKITRQ</sequence>
<evidence type="ECO:0000256" key="1">
    <source>
        <dbReference type="ARBA" id="ARBA00001946"/>
    </source>
</evidence>
<keyword evidence="4" id="KW-0479">Metal-binding</keyword>
<dbReference type="PANTHER" id="PTHR35201:SF4">
    <property type="entry name" value="BETA-PINACENE SYNTHASE-RELATED"/>
    <property type="match status" value="1"/>
</dbReference>
<dbReference type="AlphaFoldDB" id="A0AA39ZGM2"/>
<proteinExistence type="inferred from homology"/>
<keyword evidence="6" id="KW-1185">Reference proteome</keyword>
<dbReference type="GO" id="GO:0010333">
    <property type="term" value="F:terpene synthase activity"/>
    <property type="evidence" value="ECO:0007669"/>
    <property type="project" value="InterPro"/>
</dbReference>
<reference evidence="5" key="1">
    <citation type="submission" date="2023-06" db="EMBL/GenBank/DDBJ databases">
        <title>Genome-scale phylogeny and comparative genomics of the fungal order Sordariales.</title>
        <authorList>
            <consortium name="Lawrence Berkeley National Laboratory"/>
            <person name="Hensen N."/>
            <person name="Bonometti L."/>
            <person name="Westerberg I."/>
            <person name="Brannstrom I.O."/>
            <person name="Guillou S."/>
            <person name="Cros-Aarteil S."/>
            <person name="Calhoun S."/>
            <person name="Haridas S."/>
            <person name="Kuo A."/>
            <person name="Mondo S."/>
            <person name="Pangilinan J."/>
            <person name="Riley R."/>
            <person name="Labutti K."/>
            <person name="Andreopoulos B."/>
            <person name="Lipzen A."/>
            <person name="Chen C."/>
            <person name="Yanf M."/>
            <person name="Daum C."/>
            <person name="Ng V."/>
            <person name="Clum A."/>
            <person name="Steindorff A."/>
            <person name="Ohm R."/>
            <person name="Martin F."/>
            <person name="Silar P."/>
            <person name="Natvig D."/>
            <person name="Lalanne C."/>
            <person name="Gautier V."/>
            <person name="Ament-Velasquez S.L."/>
            <person name="Kruys A."/>
            <person name="Hutchinson M.I."/>
            <person name="Powell A.J."/>
            <person name="Barry K."/>
            <person name="Miller A.N."/>
            <person name="Grigoriev I.V."/>
            <person name="Debuchy R."/>
            <person name="Gladieux P."/>
            <person name="Thoren M.H."/>
            <person name="Johannesson H."/>
        </authorList>
    </citation>
    <scope>NUCLEOTIDE SEQUENCE</scope>
    <source>
        <strain evidence="5">CBS 307.81</strain>
    </source>
</reference>
<name>A0AA39ZGM2_9PEZI</name>
<dbReference type="GO" id="GO:0046872">
    <property type="term" value="F:metal ion binding"/>
    <property type="evidence" value="ECO:0007669"/>
    <property type="project" value="UniProtKB-KW"/>
</dbReference>
<evidence type="ECO:0000313" key="6">
    <source>
        <dbReference type="Proteomes" id="UP001174997"/>
    </source>
</evidence>
<dbReference type="InterPro" id="IPR034686">
    <property type="entry name" value="Terpene_cyclase-like_2"/>
</dbReference>
<dbReference type="Proteomes" id="UP001174997">
    <property type="component" value="Unassembled WGS sequence"/>
</dbReference>